<accession>A0ABY3W5K2</accession>
<feature type="region of interest" description="Disordered" evidence="1">
    <location>
        <begin position="1"/>
        <end position="23"/>
    </location>
</feature>
<dbReference type="Proteomes" id="UP000829069">
    <property type="component" value="Chromosome"/>
</dbReference>
<evidence type="ECO:0000313" key="3">
    <source>
        <dbReference type="Proteomes" id="UP000829069"/>
    </source>
</evidence>
<protein>
    <submittedName>
        <fullName evidence="2">Uncharacterized protein</fullName>
    </submittedName>
</protein>
<evidence type="ECO:0000313" key="2">
    <source>
        <dbReference type="EMBL" id="UNK45508.1"/>
    </source>
</evidence>
<reference evidence="2 3" key="1">
    <citation type="submission" date="2022-03" db="EMBL/GenBank/DDBJ databases">
        <title>Isotopic signatures of nitrous oxide derived from detoxification processes.</title>
        <authorList>
            <person name="Behrendt U."/>
            <person name="Buchen C."/>
            <person name="Well R."/>
            <person name="Ulrich A."/>
            <person name="Rohe L."/>
            <person name="Kolb S."/>
            <person name="Schloter M."/>
            <person name="Horn M.A."/>
            <person name="Augustin J."/>
        </authorList>
    </citation>
    <scope>NUCLEOTIDE SEQUENCE [LARGE SCALE GENOMIC DNA]</scope>
    <source>
        <strain evidence="2 3">S4-C24</strain>
    </source>
</reference>
<organism evidence="2 3">
    <name type="scientific">Arthrobacter sulfonylureivorans</name>
    <dbReference type="NCBI Taxonomy" id="2486855"/>
    <lineage>
        <taxon>Bacteria</taxon>
        <taxon>Bacillati</taxon>
        <taxon>Actinomycetota</taxon>
        <taxon>Actinomycetes</taxon>
        <taxon>Micrococcales</taxon>
        <taxon>Micrococcaceae</taxon>
        <taxon>Arthrobacter</taxon>
    </lineage>
</organism>
<name>A0ABY3W5K2_9MICC</name>
<dbReference type="EMBL" id="CP093326">
    <property type="protein sequence ID" value="UNK45508.1"/>
    <property type="molecule type" value="Genomic_DNA"/>
</dbReference>
<gene>
    <name evidence="2" type="ORF">MNQ99_16560</name>
</gene>
<dbReference type="RefSeq" id="WP_127513357.1">
    <property type="nucleotide sequence ID" value="NZ_CP093326.1"/>
</dbReference>
<keyword evidence="3" id="KW-1185">Reference proteome</keyword>
<proteinExistence type="predicted"/>
<sequence length="83" mass="9495">MSILFAPEARSGQVPTHAPVQPEQLRGQSHLTVLLRAAGLILIDLANRRSRRPVTLKRLRCQDQHQEQSRDLAAQMYTWTLPR</sequence>
<evidence type="ECO:0000256" key="1">
    <source>
        <dbReference type="SAM" id="MobiDB-lite"/>
    </source>
</evidence>